<dbReference type="Gramene" id="Zm00001eb246690_T001">
    <property type="protein sequence ID" value="Zm00001eb246690_P001"/>
    <property type="gene ID" value="Zm00001eb246690"/>
</dbReference>
<evidence type="ECO:0000256" key="1">
    <source>
        <dbReference type="SAM" id="Phobius"/>
    </source>
</evidence>
<dbReference type="AlphaFoldDB" id="A0A804U8L4"/>
<reference evidence="3" key="1">
    <citation type="journal article" date="2009" name="Science">
        <title>The B73 maize genome: complexity, diversity, and dynamics.</title>
        <authorList>
            <person name="Schnable P.S."/>
            <person name="Ware D."/>
            <person name="Fulton R.S."/>
            <person name="Stein J.C."/>
            <person name="Wei F."/>
            <person name="Pasternak S."/>
            <person name="Liang C."/>
            <person name="Zhang J."/>
            <person name="Fulton L."/>
            <person name="Graves T.A."/>
            <person name="Minx P."/>
            <person name="Reily A.D."/>
            <person name="Courtney L."/>
            <person name="Kruchowski S.S."/>
            <person name="Tomlinson C."/>
            <person name="Strong C."/>
            <person name="Delehaunty K."/>
            <person name="Fronick C."/>
            <person name="Courtney B."/>
            <person name="Rock S.M."/>
            <person name="Belter E."/>
            <person name="Du F."/>
            <person name="Kim K."/>
            <person name="Abbott R.M."/>
            <person name="Cotton M."/>
            <person name="Levy A."/>
            <person name="Marchetto P."/>
            <person name="Ochoa K."/>
            <person name="Jackson S.M."/>
            <person name="Gillam B."/>
            <person name="Chen W."/>
            <person name="Yan L."/>
            <person name="Higginbotham J."/>
            <person name="Cardenas M."/>
            <person name="Waligorski J."/>
            <person name="Applebaum E."/>
            <person name="Phelps L."/>
            <person name="Falcone J."/>
            <person name="Kanchi K."/>
            <person name="Thane T."/>
            <person name="Scimone A."/>
            <person name="Thane N."/>
            <person name="Henke J."/>
            <person name="Wang T."/>
            <person name="Ruppert J."/>
            <person name="Shah N."/>
            <person name="Rotter K."/>
            <person name="Hodges J."/>
            <person name="Ingenthron E."/>
            <person name="Cordes M."/>
            <person name="Kohlberg S."/>
            <person name="Sgro J."/>
            <person name="Delgado B."/>
            <person name="Mead K."/>
            <person name="Chinwalla A."/>
            <person name="Leonard S."/>
            <person name="Crouse K."/>
            <person name="Collura K."/>
            <person name="Kudrna D."/>
            <person name="Currie J."/>
            <person name="He R."/>
            <person name="Angelova A."/>
            <person name="Rajasekar S."/>
            <person name="Mueller T."/>
            <person name="Lomeli R."/>
            <person name="Scara G."/>
            <person name="Ko A."/>
            <person name="Delaney K."/>
            <person name="Wissotski M."/>
            <person name="Lopez G."/>
            <person name="Campos D."/>
            <person name="Braidotti M."/>
            <person name="Ashley E."/>
            <person name="Golser W."/>
            <person name="Kim H."/>
            <person name="Lee S."/>
            <person name="Lin J."/>
            <person name="Dujmic Z."/>
            <person name="Kim W."/>
            <person name="Talag J."/>
            <person name="Zuccolo A."/>
            <person name="Fan C."/>
            <person name="Sebastian A."/>
            <person name="Kramer M."/>
            <person name="Spiegel L."/>
            <person name="Nascimento L."/>
            <person name="Zutavern T."/>
            <person name="Miller B."/>
            <person name="Ambroise C."/>
            <person name="Muller S."/>
            <person name="Spooner W."/>
            <person name="Narechania A."/>
            <person name="Ren L."/>
            <person name="Wei S."/>
            <person name="Kumari S."/>
            <person name="Faga B."/>
            <person name="Levy M.J."/>
            <person name="McMahan L."/>
            <person name="Van Buren P."/>
            <person name="Vaughn M.W."/>
            <person name="Ying K."/>
            <person name="Yeh C.-T."/>
            <person name="Emrich S.J."/>
            <person name="Jia Y."/>
            <person name="Kalyanaraman A."/>
            <person name="Hsia A.-P."/>
            <person name="Barbazuk W.B."/>
            <person name="Baucom R.S."/>
            <person name="Brutnell T.P."/>
            <person name="Carpita N.C."/>
            <person name="Chaparro C."/>
            <person name="Chia J.-M."/>
            <person name="Deragon J.-M."/>
            <person name="Estill J.C."/>
            <person name="Fu Y."/>
            <person name="Jeddeloh J.A."/>
            <person name="Han Y."/>
            <person name="Lee H."/>
            <person name="Li P."/>
            <person name="Lisch D.R."/>
            <person name="Liu S."/>
            <person name="Liu Z."/>
            <person name="Nagel D.H."/>
            <person name="McCann M.C."/>
            <person name="SanMiguel P."/>
            <person name="Myers A.M."/>
            <person name="Nettleton D."/>
            <person name="Nguyen J."/>
            <person name="Penning B.W."/>
            <person name="Ponnala L."/>
            <person name="Schneider K.L."/>
            <person name="Schwartz D.C."/>
            <person name="Sharma A."/>
            <person name="Soderlund C."/>
            <person name="Springer N.M."/>
            <person name="Sun Q."/>
            <person name="Wang H."/>
            <person name="Waterman M."/>
            <person name="Westerman R."/>
            <person name="Wolfgruber T.K."/>
            <person name="Yang L."/>
            <person name="Yu Y."/>
            <person name="Zhang L."/>
            <person name="Zhou S."/>
            <person name="Zhu Q."/>
            <person name="Bennetzen J.L."/>
            <person name="Dawe R.K."/>
            <person name="Jiang J."/>
            <person name="Jiang N."/>
            <person name="Presting G.G."/>
            <person name="Wessler S.R."/>
            <person name="Aluru S."/>
            <person name="Martienssen R.A."/>
            <person name="Clifton S.W."/>
            <person name="McCombie W.R."/>
            <person name="Wing R.A."/>
            <person name="Wilson R.K."/>
        </authorList>
    </citation>
    <scope>NUCLEOTIDE SEQUENCE [LARGE SCALE GENOMIC DNA]</scope>
    <source>
        <strain evidence="3">cv. B73</strain>
    </source>
</reference>
<keyword evidence="1" id="KW-0472">Membrane</keyword>
<keyword evidence="1" id="KW-0812">Transmembrane</keyword>
<organism evidence="2 3">
    <name type="scientific">Zea mays</name>
    <name type="common">Maize</name>
    <dbReference type="NCBI Taxonomy" id="4577"/>
    <lineage>
        <taxon>Eukaryota</taxon>
        <taxon>Viridiplantae</taxon>
        <taxon>Streptophyta</taxon>
        <taxon>Embryophyta</taxon>
        <taxon>Tracheophyta</taxon>
        <taxon>Spermatophyta</taxon>
        <taxon>Magnoliopsida</taxon>
        <taxon>Liliopsida</taxon>
        <taxon>Poales</taxon>
        <taxon>Poaceae</taxon>
        <taxon>PACMAD clade</taxon>
        <taxon>Panicoideae</taxon>
        <taxon>Andropogonodae</taxon>
        <taxon>Andropogoneae</taxon>
        <taxon>Tripsacinae</taxon>
        <taxon>Zea</taxon>
    </lineage>
</organism>
<dbReference type="Proteomes" id="UP000007305">
    <property type="component" value="Chromosome 5"/>
</dbReference>
<dbReference type="EnsemblPlants" id="Zm00001eb246690_T001">
    <property type="protein sequence ID" value="Zm00001eb246690_P001"/>
    <property type="gene ID" value="Zm00001eb246690"/>
</dbReference>
<accession>A0A804U8L4</accession>
<feature type="transmembrane region" description="Helical" evidence="1">
    <location>
        <begin position="32"/>
        <end position="50"/>
    </location>
</feature>
<keyword evidence="3" id="KW-1185">Reference proteome</keyword>
<sequence>MMSTLYLHVSIISKALIFVTRSCGLCFTERSRFLLCVAFWAGVIWIYNAVTFMPMDMFKLAIRYALSGKAWGTLLEHKIAFTAKKDCMREEQEAQWAMVQRSLHGLQMLEETGDSRRPPRAHQLP</sequence>
<evidence type="ECO:0000313" key="3">
    <source>
        <dbReference type="Proteomes" id="UP000007305"/>
    </source>
</evidence>
<dbReference type="PANTHER" id="PTHR42861">
    <property type="entry name" value="CALCIUM-TRANSPORTING ATPASE"/>
    <property type="match status" value="1"/>
</dbReference>
<proteinExistence type="predicted"/>
<protein>
    <submittedName>
        <fullName evidence="2">Uncharacterized protein</fullName>
    </submittedName>
</protein>
<reference evidence="2" key="2">
    <citation type="submission" date="2019-07" db="EMBL/GenBank/DDBJ databases">
        <authorList>
            <person name="Seetharam A."/>
            <person name="Woodhouse M."/>
            <person name="Cannon E."/>
        </authorList>
    </citation>
    <scope>NUCLEOTIDE SEQUENCE [LARGE SCALE GENOMIC DNA]</scope>
    <source>
        <strain evidence="2">cv. B73</strain>
    </source>
</reference>
<name>A0A804U8L4_MAIZE</name>
<keyword evidence="1" id="KW-1133">Transmembrane helix</keyword>
<evidence type="ECO:0000313" key="2">
    <source>
        <dbReference type="EnsemblPlants" id="Zm00001eb246690_P001"/>
    </source>
</evidence>
<dbReference type="InParanoid" id="A0A804U8L4"/>
<reference evidence="2" key="3">
    <citation type="submission" date="2021-05" db="UniProtKB">
        <authorList>
            <consortium name="EnsemblPlants"/>
        </authorList>
    </citation>
    <scope>IDENTIFICATION</scope>
    <source>
        <strain evidence="2">cv. B73</strain>
    </source>
</reference>